<dbReference type="NCBIfam" id="TIGR02453">
    <property type="entry name" value="TIGR02453 family protein"/>
    <property type="match status" value="1"/>
</dbReference>
<name>A0A2V4ECE7_9GAMM</name>
<organism evidence="1 2">
    <name type="scientific">Gilliamella apicola</name>
    <dbReference type="NCBI Taxonomy" id="1196095"/>
    <lineage>
        <taxon>Bacteria</taxon>
        <taxon>Pseudomonadati</taxon>
        <taxon>Pseudomonadota</taxon>
        <taxon>Gammaproteobacteria</taxon>
        <taxon>Orbales</taxon>
        <taxon>Orbaceae</taxon>
        <taxon>Gilliamella</taxon>
    </lineage>
</organism>
<reference evidence="1 2" key="1">
    <citation type="submission" date="2018-05" db="EMBL/GenBank/DDBJ databases">
        <title>Reference genomes for bee gut microbiota database.</title>
        <authorList>
            <person name="Ellegaard K.M."/>
        </authorList>
    </citation>
    <scope>NUCLEOTIDE SEQUENCE [LARGE SCALE GENOMIC DNA]</scope>
    <source>
        <strain evidence="1 2">ESL0177</strain>
    </source>
</reference>
<gene>
    <name evidence="1" type="ORF">DKK79_04740</name>
</gene>
<comment type="caution">
    <text evidence="1">The sequence shown here is derived from an EMBL/GenBank/DDBJ whole genome shotgun (WGS) entry which is preliminary data.</text>
</comment>
<evidence type="ECO:0000313" key="2">
    <source>
        <dbReference type="Proteomes" id="UP000247483"/>
    </source>
</evidence>
<dbReference type="PANTHER" id="PTHR36452:SF1">
    <property type="entry name" value="DUF2461 DOMAIN-CONTAINING PROTEIN"/>
    <property type="match status" value="1"/>
</dbReference>
<dbReference type="InterPro" id="IPR015996">
    <property type="entry name" value="UCP028451"/>
</dbReference>
<dbReference type="Pfam" id="PF09365">
    <property type="entry name" value="DUF2461"/>
    <property type="match status" value="1"/>
</dbReference>
<dbReference type="PANTHER" id="PTHR36452">
    <property type="entry name" value="CHROMOSOME 12, WHOLE GENOME SHOTGUN SEQUENCE"/>
    <property type="match status" value="1"/>
</dbReference>
<dbReference type="EMBL" id="QGLP01000004">
    <property type="protein sequence ID" value="PXZ05977.1"/>
    <property type="molecule type" value="Genomic_DNA"/>
</dbReference>
<proteinExistence type="predicted"/>
<accession>A0A2V4ECE7</accession>
<evidence type="ECO:0000313" key="1">
    <source>
        <dbReference type="EMBL" id="PXZ05977.1"/>
    </source>
</evidence>
<dbReference type="PIRSF" id="PIRSF028451">
    <property type="entry name" value="UCP028451"/>
    <property type="match status" value="1"/>
</dbReference>
<sequence length="231" mass="27455">MMANFTGFTQAGLNFLQDAWINNSKVWFDEHRAIYDNDLIKPFRLLVEQLTPAMLKIDEWLETRPAIGKTISRIHRDTRFSKDKSLYRSRLWLTFKRPNRDWQEAPAYFFEISPDSYCYGLGYYCASKQTMDIFREEILNDSEKFLKVIRCVKKPFELVGESYKRPLIKEQDEKISTWYNRKNLAVMVTNQHIEDVLTGDLPDILAKGFKQLVPLYDYLMRVEMIKNIPKL</sequence>
<dbReference type="RefSeq" id="WP_110423052.1">
    <property type="nucleotide sequence ID" value="NZ_QGLP01000004.1"/>
</dbReference>
<dbReference type="InterPro" id="IPR012808">
    <property type="entry name" value="CHP02453"/>
</dbReference>
<dbReference type="AlphaFoldDB" id="A0A2V4ECE7"/>
<dbReference type="Proteomes" id="UP000247483">
    <property type="component" value="Unassembled WGS sequence"/>
</dbReference>
<protein>
    <submittedName>
        <fullName evidence="1">TIGR02453 family protein</fullName>
    </submittedName>
</protein>